<dbReference type="RefSeq" id="WP_007463804.1">
    <property type="nucleotide sequence ID" value="NZ_AMZO01000006.1"/>
</dbReference>
<dbReference type="OrthoDB" id="5815310at2"/>
<proteinExistence type="predicted"/>
<evidence type="ECO:0000256" key="1">
    <source>
        <dbReference type="SAM" id="SignalP"/>
    </source>
</evidence>
<dbReference type="Proteomes" id="UP000011134">
    <property type="component" value="Unassembled WGS sequence"/>
</dbReference>
<name>L8JD99_9GAMM</name>
<evidence type="ECO:0008006" key="4">
    <source>
        <dbReference type="Google" id="ProtNLM"/>
    </source>
</evidence>
<dbReference type="EMBL" id="AMZO01000006">
    <property type="protein sequence ID" value="ELR66811.1"/>
    <property type="molecule type" value="Genomic_DNA"/>
</dbReference>
<gene>
    <name evidence="2" type="ORF">C942_04510</name>
</gene>
<feature type="chain" id="PRO_5003993127" description="Lipoprotein" evidence="1">
    <location>
        <begin position="23"/>
        <end position="164"/>
    </location>
</feature>
<reference evidence="2 3" key="1">
    <citation type="submission" date="2012-12" db="EMBL/GenBank/DDBJ databases">
        <title>Genome Assembly of Photobacterium sp. AK15.</title>
        <authorList>
            <person name="Khatri I."/>
            <person name="Vaidya B."/>
            <person name="Srinivas T.N.R."/>
            <person name="Subramanian S."/>
            <person name="Pinnaka A."/>
        </authorList>
    </citation>
    <scope>NUCLEOTIDE SEQUENCE [LARGE SCALE GENOMIC DNA]</scope>
    <source>
        <strain evidence="2 3">AK15</strain>
    </source>
</reference>
<dbReference type="AlphaFoldDB" id="L8JD99"/>
<keyword evidence="1" id="KW-0732">Signal</keyword>
<sequence>MNRLVNGFVLVAGIAFSGMAAASSLPAVDGKWQCVPEQEKNHEQSWVTYDFKPDGTMSSQEWVRYEENDQTQLEFNLFIDYRYVAKDDDYMLKPVKLSREIITDPSNANPFDYATRRDLTGYRIFFKPVFQGKNEALFDMWYHIDPDTHFKMNCKRQLTLASLK</sequence>
<organism evidence="2 3">
    <name type="scientific">Photobacterium marinum</name>
    <dbReference type="NCBI Taxonomy" id="1056511"/>
    <lineage>
        <taxon>Bacteria</taxon>
        <taxon>Pseudomonadati</taxon>
        <taxon>Pseudomonadota</taxon>
        <taxon>Gammaproteobacteria</taxon>
        <taxon>Vibrionales</taxon>
        <taxon>Vibrionaceae</taxon>
        <taxon>Photobacterium</taxon>
    </lineage>
</organism>
<protein>
    <recommendedName>
        <fullName evidence="4">Lipoprotein</fullName>
    </recommendedName>
</protein>
<dbReference type="PATRIC" id="fig|1056511.3.peg.1339"/>
<comment type="caution">
    <text evidence="2">The sequence shown here is derived from an EMBL/GenBank/DDBJ whole genome shotgun (WGS) entry which is preliminary data.</text>
</comment>
<feature type="signal peptide" evidence="1">
    <location>
        <begin position="1"/>
        <end position="22"/>
    </location>
</feature>
<evidence type="ECO:0000313" key="2">
    <source>
        <dbReference type="EMBL" id="ELR66811.1"/>
    </source>
</evidence>
<keyword evidence="3" id="KW-1185">Reference proteome</keyword>
<accession>L8JD99</accession>
<evidence type="ECO:0000313" key="3">
    <source>
        <dbReference type="Proteomes" id="UP000011134"/>
    </source>
</evidence>